<reference evidence="2 3" key="1">
    <citation type="submission" date="2013-04" db="EMBL/GenBank/DDBJ databases">
        <title>Gluconobacter oxydans NBRC 3293 whole genome sequence.</title>
        <authorList>
            <person name="Matsutani M."/>
            <person name="Yakushi T."/>
            <person name="Matsushita K."/>
        </authorList>
    </citation>
    <scope>NUCLEOTIDE SEQUENCE [LARGE SCALE GENOMIC DNA]</scope>
    <source>
        <strain evidence="2 3">NBRC 3293</strain>
    </source>
</reference>
<feature type="transmembrane region" description="Helical" evidence="1">
    <location>
        <begin position="112"/>
        <end position="130"/>
    </location>
</feature>
<gene>
    <name evidence="2" type="ORF">NBRC3293_1489</name>
</gene>
<proteinExistence type="predicted"/>
<dbReference type="Proteomes" id="UP000484858">
    <property type="component" value="Unassembled WGS sequence"/>
</dbReference>
<dbReference type="EMBL" id="BARJ01000009">
    <property type="protein sequence ID" value="GEM16992.1"/>
    <property type="molecule type" value="Genomic_DNA"/>
</dbReference>
<evidence type="ECO:0000256" key="1">
    <source>
        <dbReference type="SAM" id="Phobius"/>
    </source>
</evidence>
<organism evidence="2 3">
    <name type="scientific">Gluconobacter oxydans NBRC 3293</name>
    <dbReference type="NCBI Taxonomy" id="1315969"/>
    <lineage>
        <taxon>Bacteria</taxon>
        <taxon>Pseudomonadati</taxon>
        <taxon>Pseudomonadota</taxon>
        <taxon>Alphaproteobacteria</taxon>
        <taxon>Acetobacterales</taxon>
        <taxon>Acetobacteraceae</taxon>
        <taxon>Gluconobacter</taxon>
    </lineage>
</organism>
<keyword evidence="1" id="KW-0472">Membrane</keyword>
<protein>
    <submittedName>
        <fullName evidence="2">Uncharacterized protein</fullName>
    </submittedName>
</protein>
<keyword evidence="1" id="KW-1133">Transmembrane helix</keyword>
<evidence type="ECO:0000313" key="2">
    <source>
        <dbReference type="EMBL" id="GEM16992.1"/>
    </source>
</evidence>
<keyword evidence="1" id="KW-0812">Transmembrane</keyword>
<evidence type="ECO:0000313" key="3">
    <source>
        <dbReference type="Proteomes" id="UP000484858"/>
    </source>
</evidence>
<name>A0A829X1Q3_GLUOY</name>
<dbReference type="AlphaFoldDB" id="A0A829X1Q3"/>
<comment type="caution">
    <text evidence="2">The sequence shown here is derived from an EMBL/GenBank/DDBJ whole genome shotgun (WGS) entry which is preliminary data.</text>
</comment>
<sequence>MVDVAKKYGILEEDPLWPLMVAWDAACQALDEQKCELRKFTQVIDTEITGALRARTETLTAETRKLDAEAERYATLARQIHAKTIHETGEHVAKIAEKAFTQRVRSINRNTLVASALAAVVLATCLYGVGHLRGYDDGFAIAKAEGDAFYKVNDAARIAEITTINSNNSEAAKLFQEHPEELKAWAPLIKLNRLAVTSIWDICRHKTSFVFDNDRNQLGCWLPLKIPTDPTRPKTMVMPGRLPDFVTATLDASGSDDSNQ</sequence>
<accession>A0A829X1Q3</accession>